<keyword evidence="3 7" id="KW-0560">Oxidoreductase</keyword>
<comment type="similarity">
    <text evidence="7">Belongs to the iron/ascorbate-dependent oxidoreductase family.</text>
</comment>
<dbReference type="InterPro" id="IPR005123">
    <property type="entry name" value="Oxoglu/Fe-dep_dioxygenase_dom"/>
</dbReference>
<dbReference type="FunFam" id="2.60.120.330:FF:000003">
    <property type="entry name" value="Gibberellin 20 oxidase 2"/>
    <property type="match status" value="1"/>
</dbReference>
<evidence type="ECO:0000313" key="10">
    <source>
        <dbReference type="EMBL" id="PKA61126.1"/>
    </source>
</evidence>
<dbReference type="Pfam" id="PF03171">
    <property type="entry name" value="2OG-FeII_Oxy"/>
    <property type="match status" value="1"/>
</dbReference>
<comment type="catalytic activity">
    <reaction evidence="5">
        <text>gibberellin A12 + 2 2-oxoglutarate + 3 O2 + H(+) = gibberellin A9 + 2 succinate + 3 CO2 + 2 H2O</text>
        <dbReference type="Rhea" id="RHEA:60772"/>
        <dbReference type="ChEBI" id="CHEBI:15377"/>
        <dbReference type="ChEBI" id="CHEBI:15378"/>
        <dbReference type="ChEBI" id="CHEBI:15379"/>
        <dbReference type="ChEBI" id="CHEBI:16526"/>
        <dbReference type="ChEBI" id="CHEBI:16810"/>
        <dbReference type="ChEBI" id="CHEBI:30031"/>
        <dbReference type="ChEBI" id="CHEBI:58627"/>
        <dbReference type="ChEBI" id="CHEBI:73255"/>
    </reaction>
    <physiologicalReaction direction="left-to-right" evidence="5">
        <dbReference type="Rhea" id="RHEA:60773"/>
    </physiologicalReaction>
</comment>
<evidence type="ECO:0000313" key="11">
    <source>
        <dbReference type="Proteomes" id="UP000236161"/>
    </source>
</evidence>
<dbReference type="Pfam" id="PF14226">
    <property type="entry name" value="DIOX_N"/>
    <property type="match status" value="1"/>
</dbReference>
<evidence type="ECO:0000259" key="9">
    <source>
        <dbReference type="PROSITE" id="PS51471"/>
    </source>
</evidence>
<dbReference type="PANTHER" id="PTHR47990">
    <property type="entry name" value="2-OXOGLUTARATE (2OG) AND FE(II)-DEPENDENT OXYGENASE SUPERFAMILY PROTEIN-RELATED"/>
    <property type="match status" value="1"/>
</dbReference>
<dbReference type="InterPro" id="IPR050231">
    <property type="entry name" value="Iron_ascorbate_oxido_reductase"/>
</dbReference>
<dbReference type="EC" id="1.14.11.12" evidence="10"/>
<comment type="catalytic activity">
    <reaction evidence="6">
        <text>gibberellin A53 + 2 2-oxoglutarate + 3 O2 + H(+) = gibberellin A20 + 2 succinate + 3 CO2 + 2 H2O</text>
        <dbReference type="Rhea" id="RHEA:60796"/>
        <dbReference type="ChEBI" id="CHEBI:15377"/>
        <dbReference type="ChEBI" id="CHEBI:15378"/>
        <dbReference type="ChEBI" id="CHEBI:15379"/>
        <dbReference type="ChEBI" id="CHEBI:16526"/>
        <dbReference type="ChEBI" id="CHEBI:16810"/>
        <dbReference type="ChEBI" id="CHEBI:30031"/>
        <dbReference type="ChEBI" id="CHEBI:58526"/>
        <dbReference type="ChEBI" id="CHEBI:143954"/>
    </reaction>
    <physiologicalReaction direction="left-to-right" evidence="6">
        <dbReference type="Rhea" id="RHEA:60797"/>
    </physiologicalReaction>
</comment>
<dbReference type="AlphaFoldDB" id="A0A2I0B018"/>
<dbReference type="InterPro" id="IPR044861">
    <property type="entry name" value="IPNS-like_FE2OG_OXY"/>
</dbReference>
<dbReference type="GO" id="GO:0045544">
    <property type="term" value="F:gibberellin 20-oxidase activity"/>
    <property type="evidence" value="ECO:0007669"/>
    <property type="project" value="RHEA"/>
</dbReference>
<dbReference type="InterPro" id="IPR027443">
    <property type="entry name" value="IPNS-like_sf"/>
</dbReference>
<dbReference type="GO" id="GO:0009685">
    <property type="term" value="P:gibberellin metabolic process"/>
    <property type="evidence" value="ECO:0007669"/>
    <property type="project" value="UniProtKB-ARBA"/>
</dbReference>
<organism evidence="10 11">
    <name type="scientific">Apostasia shenzhenica</name>
    <dbReference type="NCBI Taxonomy" id="1088818"/>
    <lineage>
        <taxon>Eukaryota</taxon>
        <taxon>Viridiplantae</taxon>
        <taxon>Streptophyta</taxon>
        <taxon>Embryophyta</taxon>
        <taxon>Tracheophyta</taxon>
        <taxon>Spermatophyta</taxon>
        <taxon>Magnoliopsida</taxon>
        <taxon>Liliopsida</taxon>
        <taxon>Asparagales</taxon>
        <taxon>Orchidaceae</taxon>
        <taxon>Apostasioideae</taxon>
        <taxon>Apostasia</taxon>
    </lineage>
</organism>
<feature type="region of interest" description="Disordered" evidence="8">
    <location>
        <begin position="1"/>
        <end position="31"/>
    </location>
</feature>
<comment type="cofactor">
    <cofactor evidence="1">
        <name>L-ascorbate</name>
        <dbReference type="ChEBI" id="CHEBI:38290"/>
    </cofactor>
</comment>
<evidence type="ECO:0000256" key="5">
    <source>
        <dbReference type="ARBA" id="ARBA00050508"/>
    </source>
</evidence>
<dbReference type="InterPro" id="IPR026992">
    <property type="entry name" value="DIOX_N"/>
</dbReference>
<accession>A0A2I0B018</accession>
<keyword evidence="4 7" id="KW-0408">Iron</keyword>
<sequence length="386" mass="43312">MALTRVAARPQRLAEPTEPPGKKPHHLPQSPAAAEALVFDAAVMSRQPEIPAQFVWPEEEKPTAEASEELSIPLIDLGRFFSGEPEASEEVALMVGEACAAHGFFQVVNHGVPPALISEAHRCMDSFFSMALQDKQVTRRMPGESYGYASSFTGRFSSKLPWKETLSFRFSPSSSTPIVVDYFTGKLGEEFRHFGEVYQEYCEMMSLLSLRIMEVLGMSLGVGRRCFRDFFKVNDSITRLNYYPPCQKPELTLGTGPHCDPTSLTILHQDTVGGLQVFANGRWRSATPNFDTFIVNIGDTFMALSNGRYKSCLHRAVVNSESARKSLAFFLCPEMEKVVAPPPELVDSAHPRVYPDFTWSALLEFTQKHYRADMRTMEAFSKWIQN</sequence>
<keyword evidence="11" id="KW-1185">Reference proteome</keyword>
<protein>
    <submittedName>
        <fullName evidence="10">Gibberellin 20 oxidase 1-B</fullName>
        <ecNumber evidence="10">1.14.11.12</ecNumber>
    </submittedName>
</protein>
<evidence type="ECO:0000256" key="6">
    <source>
        <dbReference type="ARBA" id="ARBA00050797"/>
    </source>
</evidence>
<dbReference type="SUPFAM" id="SSF51197">
    <property type="entry name" value="Clavaminate synthase-like"/>
    <property type="match status" value="1"/>
</dbReference>
<evidence type="ECO:0000256" key="3">
    <source>
        <dbReference type="ARBA" id="ARBA00023002"/>
    </source>
</evidence>
<evidence type="ECO:0000256" key="2">
    <source>
        <dbReference type="ARBA" id="ARBA00022723"/>
    </source>
</evidence>
<evidence type="ECO:0000256" key="1">
    <source>
        <dbReference type="ARBA" id="ARBA00001961"/>
    </source>
</evidence>
<proteinExistence type="inferred from homology"/>
<name>A0A2I0B018_9ASPA</name>
<dbReference type="Proteomes" id="UP000236161">
    <property type="component" value="Unassembled WGS sequence"/>
</dbReference>
<dbReference type="PROSITE" id="PS51471">
    <property type="entry name" value="FE2OG_OXY"/>
    <property type="match status" value="1"/>
</dbReference>
<evidence type="ECO:0000256" key="8">
    <source>
        <dbReference type="SAM" id="MobiDB-lite"/>
    </source>
</evidence>
<dbReference type="EMBL" id="KZ451932">
    <property type="protein sequence ID" value="PKA61126.1"/>
    <property type="molecule type" value="Genomic_DNA"/>
</dbReference>
<dbReference type="OrthoDB" id="288590at2759"/>
<gene>
    <name evidence="10" type="primary">GA20ox1B</name>
    <name evidence="10" type="ORF">AXF42_Ash006022</name>
</gene>
<reference evidence="10 11" key="1">
    <citation type="journal article" date="2017" name="Nature">
        <title>The Apostasia genome and the evolution of orchids.</title>
        <authorList>
            <person name="Zhang G.Q."/>
            <person name="Liu K.W."/>
            <person name="Li Z."/>
            <person name="Lohaus R."/>
            <person name="Hsiao Y.Y."/>
            <person name="Niu S.C."/>
            <person name="Wang J.Y."/>
            <person name="Lin Y.C."/>
            <person name="Xu Q."/>
            <person name="Chen L.J."/>
            <person name="Yoshida K."/>
            <person name="Fujiwara S."/>
            <person name="Wang Z.W."/>
            <person name="Zhang Y.Q."/>
            <person name="Mitsuda N."/>
            <person name="Wang M."/>
            <person name="Liu G.H."/>
            <person name="Pecoraro L."/>
            <person name="Huang H.X."/>
            <person name="Xiao X.J."/>
            <person name="Lin M."/>
            <person name="Wu X.Y."/>
            <person name="Wu W.L."/>
            <person name="Chen Y.Y."/>
            <person name="Chang S.B."/>
            <person name="Sakamoto S."/>
            <person name="Ohme-Takagi M."/>
            <person name="Yagi M."/>
            <person name="Zeng S.J."/>
            <person name="Shen C.Y."/>
            <person name="Yeh C.M."/>
            <person name="Luo Y.B."/>
            <person name="Tsai W.C."/>
            <person name="Van de Peer Y."/>
            <person name="Liu Z.J."/>
        </authorList>
    </citation>
    <scope>NUCLEOTIDE SEQUENCE [LARGE SCALE GENOMIC DNA]</scope>
    <source>
        <strain evidence="11">cv. Shenzhen</strain>
        <tissue evidence="10">Stem</tissue>
    </source>
</reference>
<dbReference type="STRING" id="1088818.A0A2I0B018"/>
<dbReference type="GO" id="GO:0046872">
    <property type="term" value="F:metal ion binding"/>
    <property type="evidence" value="ECO:0007669"/>
    <property type="project" value="UniProtKB-KW"/>
</dbReference>
<evidence type="ECO:0000256" key="7">
    <source>
        <dbReference type="RuleBase" id="RU003682"/>
    </source>
</evidence>
<evidence type="ECO:0000256" key="4">
    <source>
        <dbReference type="ARBA" id="ARBA00023004"/>
    </source>
</evidence>
<dbReference type="Gene3D" id="2.60.120.330">
    <property type="entry name" value="B-lactam Antibiotic, Isopenicillin N Synthase, Chain"/>
    <property type="match status" value="1"/>
</dbReference>
<feature type="domain" description="Fe2OG dioxygenase" evidence="9">
    <location>
        <begin position="232"/>
        <end position="333"/>
    </location>
</feature>
<keyword evidence="2 7" id="KW-0479">Metal-binding</keyword>
<dbReference type="PRINTS" id="PR00682">
    <property type="entry name" value="IPNSYNTHASE"/>
</dbReference>